<gene>
    <name evidence="1" type="ORF">JCM21142_41881</name>
</gene>
<sequence length="171" mass="19402">MHSEFIRVRGKDAVAGVRMVRVRSEKIKNHNRWFNRKQVKQQIFKENRENNKKVDNNVIKTAECNFFKKEIWKEDGGLVDSLEDFNRSCNNEFFTDNAVIDSNVSAQFLRYSTEAVLDSKAVLNKDNVDLKIGACASVSTDLGLKCSRGERPEAVAQAGVELFAGAKSKKR</sequence>
<dbReference type="EMBL" id="BAMD01000019">
    <property type="protein sequence ID" value="GAF03216.1"/>
    <property type="molecule type" value="Genomic_DNA"/>
</dbReference>
<dbReference type="RefSeq" id="WP_161636250.1">
    <property type="nucleotide sequence ID" value="NZ_BAMD01000019.1"/>
</dbReference>
<organism evidence="1 2">
    <name type="scientific">Saccharicrinis fermentans DSM 9555 = JCM 21142</name>
    <dbReference type="NCBI Taxonomy" id="869213"/>
    <lineage>
        <taxon>Bacteria</taxon>
        <taxon>Pseudomonadati</taxon>
        <taxon>Bacteroidota</taxon>
        <taxon>Bacteroidia</taxon>
        <taxon>Marinilabiliales</taxon>
        <taxon>Marinilabiliaceae</taxon>
        <taxon>Saccharicrinis</taxon>
    </lineage>
</organism>
<dbReference type="AlphaFoldDB" id="W7YFJ4"/>
<dbReference type="STRING" id="869213.GCA_000517085_01404"/>
<proteinExistence type="predicted"/>
<name>W7YFJ4_9BACT</name>
<evidence type="ECO:0000313" key="2">
    <source>
        <dbReference type="Proteomes" id="UP000019402"/>
    </source>
</evidence>
<comment type="caution">
    <text evidence="1">The sequence shown here is derived from an EMBL/GenBank/DDBJ whole genome shotgun (WGS) entry which is preliminary data.</text>
</comment>
<keyword evidence="2" id="KW-1185">Reference proteome</keyword>
<evidence type="ECO:0000313" key="1">
    <source>
        <dbReference type="EMBL" id="GAF03216.1"/>
    </source>
</evidence>
<protein>
    <submittedName>
        <fullName evidence="1">Uncharacterized protein</fullName>
    </submittedName>
</protein>
<dbReference type="Proteomes" id="UP000019402">
    <property type="component" value="Unassembled WGS sequence"/>
</dbReference>
<dbReference type="OrthoDB" id="10019446at2"/>
<accession>W7YFJ4</accession>
<reference evidence="1 2" key="1">
    <citation type="journal article" date="2014" name="Genome Announc.">
        <title>Draft Genome Sequence of Cytophaga fermentans JCM 21142T, a Facultative Anaerobe Isolated from Marine Mud.</title>
        <authorList>
            <person name="Starns D."/>
            <person name="Oshima K."/>
            <person name="Suda W."/>
            <person name="Iino T."/>
            <person name="Yuki M."/>
            <person name="Inoue J."/>
            <person name="Kitamura K."/>
            <person name="Iida T."/>
            <person name="Darby A."/>
            <person name="Hattori M."/>
            <person name="Ohkuma M."/>
        </authorList>
    </citation>
    <scope>NUCLEOTIDE SEQUENCE [LARGE SCALE GENOMIC DNA]</scope>
    <source>
        <strain evidence="1 2">JCM 21142</strain>
    </source>
</reference>